<dbReference type="Gene3D" id="1.10.443.10">
    <property type="entry name" value="Intergrase catalytic core"/>
    <property type="match status" value="1"/>
</dbReference>
<dbReference type="GO" id="GO:0006310">
    <property type="term" value="P:DNA recombination"/>
    <property type="evidence" value="ECO:0007669"/>
    <property type="project" value="UniProtKB-KW"/>
</dbReference>
<evidence type="ECO:0000313" key="4">
    <source>
        <dbReference type="Proteomes" id="UP000242857"/>
    </source>
</evidence>
<protein>
    <recommendedName>
        <fullName evidence="5">Phage integrase family protein</fullName>
    </recommendedName>
</protein>
<dbReference type="OrthoDB" id="5914130at2"/>
<dbReference type="STRING" id="213588.SAMN02745204_02269"/>
<evidence type="ECO:0000256" key="2">
    <source>
        <dbReference type="ARBA" id="ARBA00023172"/>
    </source>
</evidence>
<dbReference type="InterPro" id="IPR013762">
    <property type="entry name" value="Integrase-like_cat_sf"/>
</dbReference>
<dbReference type="Proteomes" id="UP000242857">
    <property type="component" value="Unassembled WGS sequence"/>
</dbReference>
<dbReference type="Gene3D" id="1.10.150.130">
    <property type="match status" value="1"/>
</dbReference>
<keyword evidence="4" id="KW-1185">Reference proteome</keyword>
<dbReference type="GO" id="GO:0003677">
    <property type="term" value="F:DNA binding"/>
    <property type="evidence" value="ECO:0007669"/>
    <property type="project" value="UniProtKB-KW"/>
</dbReference>
<dbReference type="GO" id="GO:0015074">
    <property type="term" value="P:DNA integration"/>
    <property type="evidence" value="ECO:0007669"/>
    <property type="project" value="InterPro"/>
</dbReference>
<proteinExistence type="predicted"/>
<name>A0A1M5AQJ4_9GAMM</name>
<keyword evidence="1" id="KW-0238">DNA-binding</keyword>
<dbReference type="InterPro" id="IPR010998">
    <property type="entry name" value="Integrase_recombinase_N"/>
</dbReference>
<dbReference type="RefSeq" id="WP_072756639.1">
    <property type="nucleotide sequence ID" value="NZ_FQUK01000060.1"/>
</dbReference>
<dbReference type="EMBL" id="FQUK01000060">
    <property type="protein sequence ID" value="SHF32509.1"/>
    <property type="molecule type" value="Genomic_DNA"/>
</dbReference>
<evidence type="ECO:0000313" key="3">
    <source>
        <dbReference type="EMBL" id="SHF32509.1"/>
    </source>
</evidence>
<gene>
    <name evidence="3" type="ORF">SAMN02745204_02269</name>
</gene>
<dbReference type="AlphaFoldDB" id="A0A1M5AQJ4"/>
<dbReference type="SUPFAM" id="SSF47823">
    <property type="entry name" value="lambda integrase-like, N-terminal domain"/>
    <property type="match status" value="1"/>
</dbReference>
<evidence type="ECO:0000256" key="1">
    <source>
        <dbReference type="ARBA" id="ARBA00023125"/>
    </source>
</evidence>
<sequence length="260" mass="28627">MVDLVPLDADLPALSPVDVAQIEADTGAALRALLAQDSVSPSTVAAYTSALRYWDAWHRAATGRILPLLETPRRAVPPAVVLAFIAHHTPTEDAGRLRLSMPPLVMARMMQIQAVGKRRVAARDDHAEAAVPTLATIRHRLAALAACHRLAGLVPDWPDDPQVRQALRALGNRVSRSAPAMLRQPKREITRELFEAMLHDCLSDGLMGLRDAAMLHVAFHTGGRRRSELVQMRWRDLSPLREGDVSGWLWQLRELTSSPA</sequence>
<accession>A0A1M5AQJ4</accession>
<evidence type="ECO:0008006" key="5">
    <source>
        <dbReference type="Google" id="ProtNLM"/>
    </source>
</evidence>
<dbReference type="InterPro" id="IPR011010">
    <property type="entry name" value="DNA_brk_join_enz"/>
</dbReference>
<organism evidence="3 4">
    <name type="scientific">Thermomonas hydrothermalis</name>
    <dbReference type="NCBI Taxonomy" id="213588"/>
    <lineage>
        <taxon>Bacteria</taxon>
        <taxon>Pseudomonadati</taxon>
        <taxon>Pseudomonadota</taxon>
        <taxon>Gammaproteobacteria</taxon>
        <taxon>Lysobacterales</taxon>
        <taxon>Lysobacteraceae</taxon>
        <taxon>Thermomonas</taxon>
    </lineage>
</organism>
<reference evidence="4" key="1">
    <citation type="submission" date="2016-11" db="EMBL/GenBank/DDBJ databases">
        <authorList>
            <person name="Varghese N."/>
            <person name="Submissions S."/>
        </authorList>
    </citation>
    <scope>NUCLEOTIDE SEQUENCE [LARGE SCALE GENOMIC DNA]</scope>
    <source>
        <strain evidence="4">DSM 14834</strain>
    </source>
</reference>
<dbReference type="SUPFAM" id="SSF56349">
    <property type="entry name" value="DNA breaking-rejoining enzymes"/>
    <property type="match status" value="1"/>
</dbReference>
<keyword evidence="2" id="KW-0233">DNA recombination</keyword>